<sequence length="113" mass="12760">MASKISTGLVGIAVEANARHKLKLLYENLVTVVSRMPSNTSYRTYTEEFANQQLHKLDTIKDDAELESAFGTGQLEEVLLQAKSELRLARKLETWKPWEGSATQPPTGQWDWP</sequence>
<keyword evidence="7" id="KW-0679">Respiratory chain</keyword>
<proteinExistence type="inferred from homology"/>
<dbReference type="InParanoid" id="H2Y9N3"/>
<keyword evidence="10" id="KW-0496">Mitochondrion</keyword>
<evidence type="ECO:0000256" key="1">
    <source>
        <dbReference type="ARBA" id="ARBA00003195"/>
    </source>
</evidence>
<dbReference type="InterPro" id="IPR006806">
    <property type="entry name" value="NDUFA5"/>
</dbReference>
<dbReference type="GO" id="GO:0022904">
    <property type="term" value="P:respiratory electron transport chain"/>
    <property type="evidence" value="ECO:0007669"/>
    <property type="project" value="InterPro"/>
</dbReference>
<evidence type="ECO:0000256" key="2">
    <source>
        <dbReference type="ARBA" id="ARBA00004443"/>
    </source>
</evidence>
<comment type="subcellular location">
    <subcellularLocation>
        <location evidence="2">Mitochondrion inner membrane</location>
        <topology evidence="2">Peripheral membrane protein</topology>
        <orientation evidence="2">Matrix side</orientation>
    </subcellularLocation>
</comment>
<protein>
    <recommendedName>
        <fullName evidence="5">NADH dehydrogenase [ubiquinone] 1 alpha subcomplex subunit 5</fullName>
    </recommendedName>
    <alternativeName>
        <fullName evidence="12">Complex I subunit B13</fullName>
    </alternativeName>
    <alternativeName>
        <fullName evidence="14">Complex I-13kD-B</fullName>
    </alternativeName>
    <alternativeName>
        <fullName evidence="13">NADH-ubiquinone oxidoreductase 13 kDa-B subunit</fullName>
    </alternativeName>
</protein>
<keyword evidence="6" id="KW-0813">Transport</keyword>
<evidence type="ECO:0000256" key="3">
    <source>
        <dbReference type="ARBA" id="ARBA00010261"/>
    </source>
</evidence>
<dbReference type="Ensembl" id="ENSCSAVT00000002066.1">
    <property type="protein sequence ID" value="ENSCSAVP00000002031.1"/>
    <property type="gene ID" value="ENSCSAVG00000001187.1"/>
</dbReference>
<name>H2Y9N3_CIOSA</name>
<accession>H2Y9N3</accession>
<dbReference type="GeneTree" id="ENSGT00390000008099"/>
<evidence type="ECO:0000256" key="9">
    <source>
        <dbReference type="ARBA" id="ARBA00022982"/>
    </source>
</evidence>
<reference evidence="15" key="2">
    <citation type="submission" date="2025-08" db="UniProtKB">
        <authorList>
            <consortium name="Ensembl"/>
        </authorList>
    </citation>
    <scope>IDENTIFICATION</scope>
</reference>
<evidence type="ECO:0000256" key="7">
    <source>
        <dbReference type="ARBA" id="ARBA00022660"/>
    </source>
</evidence>
<dbReference type="GO" id="GO:0005743">
    <property type="term" value="C:mitochondrial inner membrane"/>
    <property type="evidence" value="ECO:0007669"/>
    <property type="project" value="UniProtKB-SubCell"/>
</dbReference>
<dbReference type="HOGENOM" id="CLU_099943_2_0_1"/>
<evidence type="ECO:0000256" key="14">
    <source>
        <dbReference type="ARBA" id="ARBA00032775"/>
    </source>
</evidence>
<evidence type="ECO:0000256" key="10">
    <source>
        <dbReference type="ARBA" id="ARBA00023128"/>
    </source>
</evidence>
<dbReference type="eggNOG" id="KOG3365">
    <property type="taxonomic scope" value="Eukaryota"/>
</dbReference>
<reference evidence="15" key="3">
    <citation type="submission" date="2025-09" db="UniProtKB">
        <authorList>
            <consortium name="Ensembl"/>
        </authorList>
    </citation>
    <scope>IDENTIFICATION</scope>
</reference>
<evidence type="ECO:0000313" key="15">
    <source>
        <dbReference type="Ensembl" id="ENSCSAVP00000002031.1"/>
    </source>
</evidence>
<dbReference type="PANTHER" id="PTHR12653">
    <property type="entry name" value="NADH-UBIQUINONE OXIDOREDUCTASE 13 KD-B SUBUNIT"/>
    <property type="match status" value="1"/>
</dbReference>
<keyword evidence="11" id="KW-0472">Membrane</keyword>
<evidence type="ECO:0000256" key="11">
    <source>
        <dbReference type="ARBA" id="ARBA00023136"/>
    </source>
</evidence>
<dbReference type="Pfam" id="PF04716">
    <property type="entry name" value="ETC_C1_NDUFA5"/>
    <property type="match status" value="1"/>
</dbReference>
<dbReference type="PANTHER" id="PTHR12653:SF0">
    <property type="entry name" value="NADH DEHYDROGENASE [UBIQUINONE] 1 ALPHA SUBCOMPLEX SUBUNIT 5"/>
    <property type="match status" value="1"/>
</dbReference>
<comment type="subunit">
    <text evidence="4">Complex I is composed of 45 different subunits.</text>
</comment>
<evidence type="ECO:0000256" key="4">
    <source>
        <dbReference type="ARBA" id="ARBA00011533"/>
    </source>
</evidence>
<evidence type="ECO:0000256" key="8">
    <source>
        <dbReference type="ARBA" id="ARBA00022792"/>
    </source>
</evidence>
<dbReference type="AlphaFoldDB" id="H2Y9N3"/>
<dbReference type="FunCoup" id="H2Y9N3">
    <property type="interactions" value="282"/>
</dbReference>
<evidence type="ECO:0000313" key="16">
    <source>
        <dbReference type="Proteomes" id="UP000007875"/>
    </source>
</evidence>
<evidence type="ECO:0000256" key="5">
    <source>
        <dbReference type="ARBA" id="ARBA00016385"/>
    </source>
</evidence>
<evidence type="ECO:0000256" key="12">
    <source>
        <dbReference type="ARBA" id="ARBA00030376"/>
    </source>
</evidence>
<evidence type="ECO:0000256" key="13">
    <source>
        <dbReference type="ARBA" id="ARBA00032483"/>
    </source>
</evidence>
<evidence type="ECO:0000256" key="6">
    <source>
        <dbReference type="ARBA" id="ARBA00022448"/>
    </source>
</evidence>
<keyword evidence="9" id="KW-0249">Electron transport</keyword>
<keyword evidence="8" id="KW-0999">Mitochondrion inner membrane</keyword>
<reference evidence="16" key="1">
    <citation type="submission" date="2003-08" db="EMBL/GenBank/DDBJ databases">
        <authorList>
            <person name="Birren B."/>
            <person name="Nusbaum C."/>
            <person name="Abebe A."/>
            <person name="Abouelleil A."/>
            <person name="Adekoya E."/>
            <person name="Ait-zahra M."/>
            <person name="Allen N."/>
            <person name="Allen T."/>
            <person name="An P."/>
            <person name="Anderson M."/>
            <person name="Anderson S."/>
            <person name="Arachchi H."/>
            <person name="Armbruster J."/>
            <person name="Bachantsang P."/>
            <person name="Baldwin J."/>
            <person name="Barry A."/>
            <person name="Bayul T."/>
            <person name="Blitshsteyn B."/>
            <person name="Bloom T."/>
            <person name="Blye J."/>
            <person name="Boguslavskiy L."/>
            <person name="Borowsky M."/>
            <person name="Boukhgalter B."/>
            <person name="Brunache A."/>
            <person name="Butler J."/>
            <person name="Calixte N."/>
            <person name="Calvo S."/>
            <person name="Camarata J."/>
            <person name="Campo K."/>
            <person name="Chang J."/>
            <person name="Cheshatsang Y."/>
            <person name="Citroen M."/>
            <person name="Collymore A."/>
            <person name="Considine T."/>
            <person name="Cook A."/>
            <person name="Cooke P."/>
            <person name="Corum B."/>
            <person name="Cuomo C."/>
            <person name="David R."/>
            <person name="Dawoe T."/>
            <person name="Degray S."/>
            <person name="Dodge S."/>
            <person name="Dooley K."/>
            <person name="Dorje P."/>
            <person name="Dorjee K."/>
            <person name="Dorris L."/>
            <person name="Duffey N."/>
            <person name="Dupes A."/>
            <person name="Elkins T."/>
            <person name="Engels R."/>
            <person name="Erickson J."/>
            <person name="Farina A."/>
            <person name="Faro S."/>
            <person name="Ferreira P."/>
            <person name="Fischer H."/>
            <person name="Fitzgerald M."/>
            <person name="Foley K."/>
            <person name="Gage D."/>
            <person name="Galagan J."/>
            <person name="Gearin G."/>
            <person name="Gnerre S."/>
            <person name="Gnirke A."/>
            <person name="Goyette A."/>
            <person name="Graham J."/>
            <person name="Grandbois E."/>
            <person name="Gyaltsen K."/>
            <person name="Hafez N."/>
            <person name="Hagopian D."/>
            <person name="Hagos B."/>
            <person name="Hall J."/>
            <person name="Hatcher B."/>
            <person name="Heller A."/>
            <person name="Higgins H."/>
            <person name="Honan T."/>
            <person name="Horn A."/>
            <person name="Houde N."/>
            <person name="Hughes L."/>
            <person name="Hulme W."/>
            <person name="Husby E."/>
            <person name="Iliev I."/>
            <person name="Jaffe D."/>
            <person name="Jones C."/>
            <person name="Kamal M."/>
            <person name="Kamat A."/>
            <person name="Kamvysselis M."/>
            <person name="Karlsson E."/>
            <person name="Kells C."/>
            <person name="Kieu A."/>
            <person name="Kisner P."/>
            <person name="Kodira C."/>
            <person name="Kulbokas E."/>
            <person name="Labutti K."/>
            <person name="Lama D."/>
            <person name="Landers T."/>
            <person name="Leger J."/>
            <person name="Levine S."/>
            <person name="Lewis D."/>
            <person name="Lewis T."/>
            <person name="Lindblad-toh K."/>
            <person name="Liu X."/>
            <person name="Lokyitsang T."/>
            <person name="Lokyitsang Y."/>
            <person name="Lucien O."/>
            <person name="Lui A."/>
            <person name="Ma L.J."/>
            <person name="Mabbitt R."/>
            <person name="Macdonald J."/>
            <person name="Maclean C."/>
            <person name="Major J."/>
            <person name="Manning J."/>
            <person name="Marabella R."/>
            <person name="Maru K."/>
            <person name="Matthews C."/>
            <person name="Mauceli E."/>
            <person name="Mccarthy M."/>
            <person name="Mcdonough S."/>
            <person name="Mcghee T."/>
            <person name="Meldrim J."/>
            <person name="Meneus L."/>
            <person name="Mesirov J."/>
            <person name="Mihalev A."/>
            <person name="Mihova T."/>
            <person name="Mikkelsen T."/>
            <person name="Mlenga V."/>
            <person name="Moru K."/>
            <person name="Mozes J."/>
            <person name="Mulrain L."/>
            <person name="Munson G."/>
            <person name="Naylor J."/>
            <person name="Newes C."/>
            <person name="Nguyen C."/>
            <person name="Nguyen N."/>
            <person name="Nguyen T."/>
            <person name="Nicol R."/>
            <person name="Nielsen C."/>
            <person name="Nizzari M."/>
            <person name="Norbu C."/>
            <person name="Norbu N."/>
            <person name="O'donnell P."/>
            <person name="Okoawo O."/>
            <person name="O'leary S."/>
            <person name="Omotosho B."/>
            <person name="O'neill K."/>
            <person name="Osman S."/>
            <person name="Parker S."/>
            <person name="Perrin D."/>
            <person name="Phunkhang P."/>
            <person name="Piqani B."/>
            <person name="Purcell S."/>
            <person name="Rachupka T."/>
            <person name="Ramasamy U."/>
            <person name="Rameau R."/>
            <person name="Ray V."/>
            <person name="Raymond C."/>
            <person name="Retta R."/>
            <person name="Richardson S."/>
            <person name="Rise C."/>
            <person name="Rodriguez J."/>
            <person name="Rogers J."/>
            <person name="Rogov P."/>
            <person name="Rutman M."/>
            <person name="Schupbach R."/>
            <person name="Seaman C."/>
            <person name="Settipalli S."/>
            <person name="Sharpe T."/>
            <person name="Sheridan J."/>
            <person name="Sherpa N."/>
            <person name="Shi J."/>
            <person name="Smirnov S."/>
            <person name="Smith C."/>
            <person name="Sougnez C."/>
            <person name="Spencer B."/>
            <person name="Stalker J."/>
            <person name="Stange-thomann N."/>
            <person name="Stavropoulos S."/>
            <person name="Stetson K."/>
            <person name="Stone C."/>
            <person name="Stone S."/>
            <person name="Stubbs M."/>
            <person name="Talamas J."/>
            <person name="Tchuinga P."/>
            <person name="Tenzing P."/>
            <person name="Tesfaye S."/>
            <person name="Theodore J."/>
            <person name="Thoulutsang Y."/>
            <person name="Topham K."/>
            <person name="Towey S."/>
            <person name="Tsamla T."/>
            <person name="Tsomo N."/>
            <person name="Vallee D."/>
            <person name="Vassiliev H."/>
            <person name="Venkataraman V."/>
            <person name="Vinson J."/>
            <person name="Vo A."/>
            <person name="Wade C."/>
            <person name="Wang S."/>
            <person name="Wangchuk T."/>
            <person name="Wangdi T."/>
            <person name="Whittaker C."/>
            <person name="Wilkinson J."/>
            <person name="Wu Y."/>
            <person name="Wyman D."/>
            <person name="Yadav S."/>
            <person name="Yang S."/>
            <person name="Yang X."/>
            <person name="Yeager S."/>
            <person name="Yee E."/>
            <person name="Young G."/>
            <person name="Zainoun J."/>
            <person name="Zembeck L."/>
            <person name="Zimmer A."/>
            <person name="Zody M."/>
            <person name="Lander E."/>
        </authorList>
    </citation>
    <scope>NUCLEOTIDE SEQUENCE [LARGE SCALE GENOMIC DNA]</scope>
</reference>
<dbReference type="OMA" id="ENQWKWP"/>
<keyword evidence="16" id="KW-1185">Reference proteome</keyword>
<dbReference type="Proteomes" id="UP000007875">
    <property type="component" value="Unassembled WGS sequence"/>
</dbReference>
<organism evidence="15 16">
    <name type="scientific">Ciona savignyi</name>
    <name type="common">Pacific transparent sea squirt</name>
    <dbReference type="NCBI Taxonomy" id="51511"/>
    <lineage>
        <taxon>Eukaryota</taxon>
        <taxon>Metazoa</taxon>
        <taxon>Chordata</taxon>
        <taxon>Tunicata</taxon>
        <taxon>Ascidiacea</taxon>
        <taxon>Phlebobranchia</taxon>
        <taxon>Cionidae</taxon>
        <taxon>Ciona</taxon>
    </lineage>
</organism>
<dbReference type="STRING" id="51511.ENSCSAVP00000002031"/>
<comment type="similarity">
    <text evidence="3">Belongs to the complex I NDUFA5 subunit family.</text>
</comment>
<comment type="function">
    <text evidence="1">Accessory subunit of the mitochondrial membrane respiratory chain NADH dehydrogenase (Complex I), that is believed not to be involved in catalysis. Complex I functions in the transfer of electrons from NADH to the respiratory chain. The immediate electron acceptor for the enzyme is believed to be ubiquinone.</text>
</comment>